<evidence type="ECO:0000313" key="3">
    <source>
        <dbReference type="Proteomes" id="UP000292241"/>
    </source>
</evidence>
<organism evidence="2 3">
    <name type="scientific">Bifidobacterium longum subsp. longum</name>
    <dbReference type="NCBI Taxonomy" id="1679"/>
    <lineage>
        <taxon>Bacteria</taxon>
        <taxon>Bacillati</taxon>
        <taxon>Actinomycetota</taxon>
        <taxon>Actinomycetes</taxon>
        <taxon>Bifidobacteriales</taxon>
        <taxon>Bifidobacteriaceae</taxon>
        <taxon>Bifidobacterium</taxon>
    </lineage>
</organism>
<protein>
    <submittedName>
        <fullName evidence="2">Uncharacterized protein</fullName>
    </submittedName>
</protein>
<reference evidence="2 3" key="1">
    <citation type="journal article" date="2018" name="Sci. Rep.">
        <title>Genomic diversity and distribution of Bifidobacterium longum subsp. longum across the human lifespan.</title>
        <authorList>
            <person name="Odamaki T."/>
            <person name="Bottacini F."/>
            <person name="Kato K."/>
            <person name="Mitsuyama E."/>
            <person name="Yoshida K."/>
            <person name="Horigome A."/>
            <person name="Xiao J.Z."/>
            <person name="van Sinderen D."/>
        </authorList>
    </citation>
    <scope>NUCLEOTIDE SEQUENCE [LARGE SCALE GENOMIC DNA]</scope>
    <source>
        <strain evidence="2 3">MCC10008</strain>
    </source>
</reference>
<evidence type="ECO:0000313" key="2">
    <source>
        <dbReference type="EMBL" id="TCD83006.1"/>
    </source>
</evidence>
<accession>A0A4V6N7K9</accession>
<feature type="compositionally biased region" description="Basic residues" evidence="1">
    <location>
        <begin position="1"/>
        <end position="10"/>
    </location>
</feature>
<sequence length="141" mass="15583">MAVAGRRRSSARSTEVTPGREPDRQSSRGRNQPCSARNSQCLTFLPTRTMTGADMRPAPRYHLAYRAGRRTPNRYVRGREPARPLVFGCFGPIPSVLLGDCRRSSEDSPLITDHCLVTVHIVTRHAVKSPAHGHGTVRSPI</sequence>
<dbReference type="Proteomes" id="UP000292241">
    <property type="component" value="Unassembled WGS sequence"/>
</dbReference>
<comment type="caution">
    <text evidence="2">The sequence shown here is derived from an EMBL/GenBank/DDBJ whole genome shotgun (WGS) entry which is preliminary data.</text>
</comment>
<proteinExistence type="predicted"/>
<name>A0A4V6N7K9_BIFLL</name>
<dbReference type="EMBL" id="SHPR01000036">
    <property type="protein sequence ID" value="TCD83006.1"/>
    <property type="molecule type" value="Genomic_DNA"/>
</dbReference>
<feature type="region of interest" description="Disordered" evidence="1">
    <location>
        <begin position="1"/>
        <end position="41"/>
    </location>
</feature>
<evidence type="ECO:0000256" key="1">
    <source>
        <dbReference type="SAM" id="MobiDB-lite"/>
    </source>
</evidence>
<dbReference type="AlphaFoldDB" id="A0A4V6N7K9"/>
<gene>
    <name evidence="2" type="ORF">MCC10008_1539</name>
</gene>
<feature type="compositionally biased region" description="Polar residues" evidence="1">
    <location>
        <begin position="28"/>
        <end position="41"/>
    </location>
</feature>